<organism evidence="2 3">
    <name type="scientific">Mariniradius sediminis</name>
    <dbReference type="NCBI Taxonomy" id="2909237"/>
    <lineage>
        <taxon>Bacteria</taxon>
        <taxon>Pseudomonadati</taxon>
        <taxon>Bacteroidota</taxon>
        <taxon>Cytophagia</taxon>
        <taxon>Cytophagales</taxon>
        <taxon>Cyclobacteriaceae</taxon>
        <taxon>Mariniradius</taxon>
    </lineage>
</organism>
<dbReference type="Pfam" id="PF03737">
    <property type="entry name" value="RraA-like"/>
    <property type="match status" value="1"/>
</dbReference>
<reference evidence="2 3" key="1">
    <citation type="submission" date="2022-01" db="EMBL/GenBank/DDBJ databases">
        <title>Mariniradius saccharolyticus sp. nov., isolated from sediment of a river.</title>
        <authorList>
            <person name="Liu H."/>
        </authorList>
    </citation>
    <scope>NUCLEOTIDE SEQUENCE [LARGE SCALE GENOMIC DNA]</scope>
    <source>
        <strain evidence="2 3">RY-2</strain>
    </source>
</reference>
<evidence type="ECO:0000313" key="2">
    <source>
        <dbReference type="EMBL" id="MCF1751788.1"/>
    </source>
</evidence>
<feature type="signal peptide" evidence="1">
    <location>
        <begin position="1"/>
        <end position="20"/>
    </location>
</feature>
<accession>A0ABS9BUU6</accession>
<keyword evidence="3" id="KW-1185">Reference proteome</keyword>
<comment type="caution">
    <text evidence="2">The sequence shown here is derived from an EMBL/GenBank/DDBJ whole genome shotgun (WGS) entry which is preliminary data.</text>
</comment>
<proteinExistence type="predicted"/>
<dbReference type="InterPro" id="IPR036704">
    <property type="entry name" value="RraA/RraA-like_sf"/>
</dbReference>
<dbReference type="RefSeq" id="WP_234861733.1">
    <property type="nucleotide sequence ID" value="NZ_JAKEVZ010000008.1"/>
</dbReference>
<keyword evidence="1" id="KW-0732">Signal</keyword>
<dbReference type="Proteomes" id="UP001201449">
    <property type="component" value="Unassembled WGS sequence"/>
</dbReference>
<sequence>MKNFIVVVVISLLVPSFVSAQQISKEEMLFLTPLWKGERFEDGRPKVPDDILKRMRLVTHDEAWAVMKNAGYKYQYADGWQTINPDSILIGRAVTATFMPGRPDIHDAIDARGKAEGKKGQNSWPVDLLVKGDVYVVDQFGIHNGGPTIGDNVGNAIYAKSGNGIVYDGAIRDIAGLREIGGFTSYFNSYHPSHHNQPGDLNTMLIGINKPTRIRQVTVMAGDVVLGRDGAVTFIPAHLAEQVVITSEIVRLRDMFGHERLRAGVYTAGQIDTRWSEEIERDFSKWLNDHIDELPVPREQIQEILKKRTW</sequence>
<gene>
    <name evidence="2" type="ORF">L0U89_11975</name>
</gene>
<dbReference type="Gene3D" id="3.50.30.40">
    <property type="entry name" value="Ribonuclease E inhibitor RraA/RraA-like"/>
    <property type="match status" value="1"/>
</dbReference>
<name>A0ABS9BUU6_9BACT</name>
<evidence type="ECO:0000313" key="3">
    <source>
        <dbReference type="Proteomes" id="UP001201449"/>
    </source>
</evidence>
<protein>
    <submittedName>
        <fullName evidence="2">RraA family protein</fullName>
    </submittedName>
</protein>
<dbReference type="InterPro" id="IPR005493">
    <property type="entry name" value="RraA/RraA-like"/>
</dbReference>
<dbReference type="EMBL" id="JAKEVZ010000008">
    <property type="protein sequence ID" value="MCF1751788.1"/>
    <property type="molecule type" value="Genomic_DNA"/>
</dbReference>
<dbReference type="SUPFAM" id="SSF89562">
    <property type="entry name" value="RraA-like"/>
    <property type="match status" value="1"/>
</dbReference>
<evidence type="ECO:0000256" key="1">
    <source>
        <dbReference type="SAM" id="SignalP"/>
    </source>
</evidence>
<feature type="chain" id="PRO_5046230546" evidence="1">
    <location>
        <begin position="21"/>
        <end position="310"/>
    </location>
</feature>